<organism evidence="1 2">
    <name type="scientific">Prorocentrum cordatum</name>
    <dbReference type="NCBI Taxonomy" id="2364126"/>
    <lineage>
        <taxon>Eukaryota</taxon>
        <taxon>Sar</taxon>
        <taxon>Alveolata</taxon>
        <taxon>Dinophyceae</taxon>
        <taxon>Prorocentrales</taxon>
        <taxon>Prorocentraceae</taxon>
        <taxon>Prorocentrum</taxon>
    </lineage>
</organism>
<evidence type="ECO:0000313" key="2">
    <source>
        <dbReference type="Proteomes" id="UP001189429"/>
    </source>
</evidence>
<dbReference type="Proteomes" id="UP001189429">
    <property type="component" value="Unassembled WGS sequence"/>
</dbReference>
<gene>
    <name evidence="1" type="ORF">PCOR1329_LOCUS74385</name>
</gene>
<reference evidence="1" key="1">
    <citation type="submission" date="2023-10" db="EMBL/GenBank/DDBJ databases">
        <authorList>
            <person name="Chen Y."/>
            <person name="Shah S."/>
            <person name="Dougan E. K."/>
            <person name="Thang M."/>
            <person name="Chan C."/>
        </authorList>
    </citation>
    <scope>NUCLEOTIDE SEQUENCE [LARGE SCALE GENOMIC DNA]</scope>
</reference>
<comment type="caution">
    <text evidence="1">The sequence shown here is derived from an EMBL/GenBank/DDBJ whole genome shotgun (WGS) entry which is preliminary data.</text>
</comment>
<protein>
    <submittedName>
        <fullName evidence="1">Uncharacterized protein</fullName>
    </submittedName>
</protein>
<accession>A0ABN9XCA1</accession>
<sequence length="139" mass="15700">MDDSVVLNCKRQQWMTPLWAALAGAPRGKPVRTFTRPELAKQFRETRSQLGAPAVPYMMRHSGPSIDRALQFRPLDDARKRGRWASRKSVARHEKAARLSKAWHDLALASQRRCEALDARLEEQLLRGAGRGASGTARR</sequence>
<name>A0ABN9XCA1_9DINO</name>
<dbReference type="EMBL" id="CAUYUJ010020079">
    <property type="protein sequence ID" value="CAK0895711.1"/>
    <property type="molecule type" value="Genomic_DNA"/>
</dbReference>
<keyword evidence="2" id="KW-1185">Reference proteome</keyword>
<proteinExistence type="predicted"/>
<evidence type="ECO:0000313" key="1">
    <source>
        <dbReference type="EMBL" id="CAK0895711.1"/>
    </source>
</evidence>